<evidence type="ECO:0000313" key="3">
    <source>
        <dbReference type="Proteomes" id="UP000268321"/>
    </source>
</evidence>
<accession>A0A4P9ZB09</accession>
<proteinExistence type="predicted"/>
<dbReference type="InterPro" id="IPR000195">
    <property type="entry name" value="Rab-GAP-TBC_dom"/>
</dbReference>
<dbReference type="Pfam" id="PF00566">
    <property type="entry name" value="RabGAP-TBC"/>
    <property type="match status" value="1"/>
</dbReference>
<dbReference type="EMBL" id="ML004485">
    <property type="protein sequence ID" value="RKP29492.1"/>
    <property type="molecule type" value="Genomic_DNA"/>
</dbReference>
<dbReference type="GO" id="GO:0005096">
    <property type="term" value="F:GTPase activator activity"/>
    <property type="evidence" value="ECO:0007669"/>
    <property type="project" value="TreeGrafter"/>
</dbReference>
<evidence type="ECO:0000259" key="1">
    <source>
        <dbReference type="PROSITE" id="PS50086"/>
    </source>
</evidence>
<gene>
    <name evidence="2" type="ORF">METBISCDRAFT_9192</name>
</gene>
<dbReference type="AlphaFoldDB" id="A0A4P9ZB09"/>
<dbReference type="OrthoDB" id="159449at2759"/>
<dbReference type="SMART" id="SM00164">
    <property type="entry name" value="TBC"/>
    <property type="match status" value="1"/>
</dbReference>
<name>A0A4P9ZB09_9ASCO</name>
<dbReference type="SUPFAM" id="SSF47923">
    <property type="entry name" value="Ypt/Rab-GAP domain of gyp1p"/>
    <property type="match status" value="2"/>
</dbReference>
<sequence>MCSEALLEFEQSLAGLSASNELLLNNLELKADLNRFVSPKPAAGPQTLLAESDILSLFAHYDYTGDNAAVCPACSGALQLLTASCCVDYVTQQRQGPGSALERDYWVLFLRNPYRTFLTLPHYSKMAFHQMGVPFQLRRLVWQKLLLVNQKNCYELPPEASMIFTNFQHSYNHRICSQIKKDLGRTFPNVAFFQQPETVDSLLTILNVYANYDLELGYCQGLLFLVGTLYQQLRSSELTFHCMCKIMECESQLRSIYVPALMLETLDQWRRQFCAIFSQIDAALYLHLLSFCDMSVFLFQWWLSNNLIHAPNLSVNNRIVECCLVEGWKVGNFKIALGLLLQNRLILMSFGPGDEEVVYQHLLNESKWGNVINNTTAFFGDLLLSWDDTLF</sequence>
<organism evidence="2 3">
    <name type="scientific">Metschnikowia bicuspidata</name>
    <dbReference type="NCBI Taxonomy" id="27322"/>
    <lineage>
        <taxon>Eukaryota</taxon>
        <taxon>Fungi</taxon>
        <taxon>Dikarya</taxon>
        <taxon>Ascomycota</taxon>
        <taxon>Saccharomycotina</taxon>
        <taxon>Pichiomycetes</taxon>
        <taxon>Metschnikowiaceae</taxon>
        <taxon>Metschnikowia</taxon>
    </lineage>
</organism>
<dbReference type="InterPro" id="IPR050302">
    <property type="entry name" value="Rab_GAP_TBC_domain"/>
</dbReference>
<dbReference type="PANTHER" id="PTHR47219">
    <property type="entry name" value="RAB GTPASE-ACTIVATING PROTEIN 1-LIKE"/>
    <property type="match status" value="1"/>
</dbReference>
<dbReference type="Gene3D" id="1.10.8.270">
    <property type="entry name" value="putative rabgap domain of human tbc1 domain family member 14 like domains"/>
    <property type="match status" value="1"/>
</dbReference>
<dbReference type="Proteomes" id="UP000268321">
    <property type="component" value="Unassembled WGS sequence"/>
</dbReference>
<dbReference type="PROSITE" id="PS50086">
    <property type="entry name" value="TBC_RABGAP"/>
    <property type="match status" value="1"/>
</dbReference>
<dbReference type="Gene3D" id="1.10.472.80">
    <property type="entry name" value="Ypt/Rab-GAP domain of gyp1p, domain 3"/>
    <property type="match status" value="1"/>
</dbReference>
<dbReference type="PANTHER" id="PTHR47219:SF9">
    <property type="entry name" value="GTPASE ACTIVATING PROTEIN AND CENTROSOME-ASSOCIATED, ISOFORM B"/>
    <property type="match status" value="1"/>
</dbReference>
<feature type="domain" description="Rab-GAP TBC" evidence="1">
    <location>
        <begin position="132"/>
        <end position="327"/>
    </location>
</feature>
<dbReference type="GO" id="GO:0030427">
    <property type="term" value="C:site of polarized growth"/>
    <property type="evidence" value="ECO:0007669"/>
    <property type="project" value="UniProtKB-ARBA"/>
</dbReference>
<keyword evidence="3" id="KW-1185">Reference proteome</keyword>
<dbReference type="GO" id="GO:0031267">
    <property type="term" value="F:small GTPase binding"/>
    <property type="evidence" value="ECO:0007669"/>
    <property type="project" value="TreeGrafter"/>
</dbReference>
<reference evidence="3" key="1">
    <citation type="journal article" date="2018" name="Nat. Microbiol.">
        <title>Leveraging single-cell genomics to expand the fungal tree of life.</title>
        <authorList>
            <person name="Ahrendt S.R."/>
            <person name="Quandt C.A."/>
            <person name="Ciobanu D."/>
            <person name="Clum A."/>
            <person name="Salamov A."/>
            <person name="Andreopoulos B."/>
            <person name="Cheng J.F."/>
            <person name="Woyke T."/>
            <person name="Pelin A."/>
            <person name="Henrissat B."/>
            <person name="Reynolds N.K."/>
            <person name="Benny G.L."/>
            <person name="Smith M.E."/>
            <person name="James T.Y."/>
            <person name="Grigoriev I.V."/>
        </authorList>
    </citation>
    <scope>NUCLEOTIDE SEQUENCE [LARGE SCALE GENOMIC DNA]</scope>
    <source>
        <strain evidence="3">Baker2002</strain>
    </source>
</reference>
<dbReference type="InterPro" id="IPR035969">
    <property type="entry name" value="Rab-GAP_TBC_sf"/>
</dbReference>
<protein>
    <submittedName>
        <fullName evidence="2">RabGAP/TBC</fullName>
    </submittedName>
</protein>
<evidence type="ECO:0000313" key="2">
    <source>
        <dbReference type="EMBL" id="RKP29492.1"/>
    </source>
</evidence>
<feature type="non-terminal residue" evidence="2">
    <location>
        <position position="391"/>
    </location>
</feature>